<accession>R9GQJ9</accession>
<evidence type="ECO:0000313" key="2">
    <source>
        <dbReference type="Proteomes" id="UP000014174"/>
    </source>
</evidence>
<reference evidence="1 2" key="1">
    <citation type="journal article" date="2013" name="Genome Announc.">
        <title>Draft Genome Sequence of Arcticibacter svalbardensis Strain MN12-7T, a Member of the Family Sphingobacteriaceae Isolated from an Arctic Soil Sample.</title>
        <authorList>
            <person name="Shivaji S."/>
            <person name="Ara S."/>
            <person name="Prasad S."/>
            <person name="Manasa B.P."/>
            <person name="Begum Z."/>
            <person name="Singh A."/>
            <person name="Kumar Pinnaka A."/>
        </authorList>
    </citation>
    <scope>NUCLEOTIDE SEQUENCE [LARGE SCALE GENOMIC DNA]</scope>
    <source>
        <strain evidence="1 2">MN12-7</strain>
    </source>
</reference>
<organism evidence="1 2">
    <name type="scientific">Arcticibacter svalbardensis MN12-7</name>
    <dbReference type="NCBI Taxonomy" id="1150600"/>
    <lineage>
        <taxon>Bacteria</taxon>
        <taxon>Pseudomonadati</taxon>
        <taxon>Bacteroidota</taxon>
        <taxon>Sphingobacteriia</taxon>
        <taxon>Sphingobacteriales</taxon>
        <taxon>Sphingobacteriaceae</taxon>
        <taxon>Arcticibacter</taxon>
    </lineage>
</organism>
<dbReference type="STRING" id="1150600.ADIARSV_2840"/>
<gene>
    <name evidence="1" type="ORF">ADIARSV_2840</name>
</gene>
<comment type="caution">
    <text evidence="1">The sequence shown here is derived from an EMBL/GenBank/DDBJ whole genome shotgun (WGS) entry which is preliminary data.</text>
</comment>
<dbReference type="InterPro" id="IPR009061">
    <property type="entry name" value="DNA-bd_dom_put_sf"/>
</dbReference>
<name>R9GQJ9_9SPHI</name>
<dbReference type="Proteomes" id="UP000014174">
    <property type="component" value="Unassembled WGS sequence"/>
</dbReference>
<evidence type="ECO:0000313" key="1">
    <source>
        <dbReference type="EMBL" id="EOR94006.1"/>
    </source>
</evidence>
<sequence>MLEISRSLFKAIDLLDKLFQQTFVIITVMREVRQLLLDQIGQTEGEALLSMDEMASKLRVSRRTIDIWTKGGKLDEYRVGNKPYYRFSECVRG</sequence>
<dbReference type="AlphaFoldDB" id="R9GQJ9"/>
<dbReference type="SUPFAM" id="SSF46955">
    <property type="entry name" value="Putative DNA-binding domain"/>
    <property type="match status" value="1"/>
</dbReference>
<proteinExistence type="predicted"/>
<dbReference type="EMBL" id="AQPN01000100">
    <property type="protein sequence ID" value="EOR94006.1"/>
    <property type="molecule type" value="Genomic_DNA"/>
</dbReference>
<evidence type="ECO:0008006" key="3">
    <source>
        <dbReference type="Google" id="ProtNLM"/>
    </source>
</evidence>
<keyword evidence="2" id="KW-1185">Reference proteome</keyword>
<protein>
    <recommendedName>
        <fullName evidence="3">Helix-turn-helix domain-containing protein</fullName>
    </recommendedName>
</protein>